<evidence type="ECO:0000256" key="1">
    <source>
        <dbReference type="SAM" id="MobiDB-lite"/>
    </source>
</evidence>
<reference evidence="2 3" key="1">
    <citation type="submission" date="2014-10" db="EMBL/GenBank/DDBJ databases">
        <title>Genome sequence of Ponticoccus sp. strain UMTAT08 isolated from clonal culture of toxic dinoflagellate Alexandrium tamiyavanichii.</title>
        <authorList>
            <person name="Gan H.Y."/>
            <person name="Muhd D.-D."/>
            <person name="Mohd Noor M.E."/>
            <person name="Yeong Y.S."/>
            <person name="Usup G."/>
        </authorList>
    </citation>
    <scope>NUCLEOTIDE SEQUENCE [LARGE SCALE GENOMIC DNA]</scope>
    <source>
        <strain evidence="2 3">UMTAT08</strain>
    </source>
</reference>
<organism evidence="2 3">
    <name type="scientific">Mameliella alba</name>
    <dbReference type="NCBI Taxonomy" id="561184"/>
    <lineage>
        <taxon>Bacteria</taxon>
        <taxon>Pseudomonadati</taxon>
        <taxon>Pseudomonadota</taxon>
        <taxon>Alphaproteobacteria</taxon>
        <taxon>Rhodobacterales</taxon>
        <taxon>Roseobacteraceae</taxon>
        <taxon>Mameliella</taxon>
    </lineage>
</organism>
<dbReference type="GO" id="GO:0022900">
    <property type="term" value="P:electron transport chain"/>
    <property type="evidence" value="ECO:0007669"/>
    <property type="project" value="InterPro"/>
</dbReference>
<feature type="compositionally biased region" description="Polar residues" evidence="1">
    <location>
        <begin position="1"/>
        <end position="12"/>
    </location>
</feature>
<dbReference type="GO" id="GO:0020037">
    <property type="term" value="F:heme binding"/>
    <property type="evidence" value="ECO:0007669"/>
    <property type="project" value="InterPro"/>
</dbReference>
<proteinExistence type="predicted"/>
<evidence type="ECO:0000313" key="2">
    <source>
        <dbReference type="EMBL" id="KHQ52000.1"/>
    </source>
</evidence>
<dbReference type="Proteomes" id="UP000030960">
    <property type="component" value="Unassembled WGS sequence"/>
</dbReference>
<evidence type="ECO:0000313" key="3">
    <source>
        <dbReference type="Proteomes" id="UP000030960"/>
    </source>
</evidence>
<dbReference type="GO" id="GO:0005506">
    <property type="term" value="F:iron ion binding"/>
    <property type="evidence" value="ECO:0007669"/>
    <property type="project" value="InterPro"/>
</dbReference>
<dbReference type="GO" id="GO:0009055">
    <property type="term" value="F:electron transfer activity"/>
    <property type="evidence" value="ECO:0007669"/>
    <property type="project" value="InterPro"/>
</dbReference>
<accession>A0A0B3RL95</accession>
<dbReference type="InterPro" id="IPR002321">
    <property type="entry name" value="Cyt_c_II"/>
</dbReference>
<dbReference type="Gene3D" id="1.20.120.10">
    <property type="entry name" value="Cytochrome c/b562"/>
    <property type="match status" value="1"/>
</dbReference>
<sequence length="169" mass="18214">MRAAQTSLSSMELHNEQNEENETMSMKKTALALSMIALGTAALAHSGVTNKDVMARMMVMSTISDQMKLIGSMAKGEADFDAEAVNSALIEIAAQSAQIPSMFETKALDPKSEALPSIWTEFDSFTQRARETEAVAERLAGTVTGPDDLGPVLHQVGETCKSCHSTFRK</sequence>
<dbReference type="EMBL" id="JSUQ01000013">
    <property type="protein sequence ID" value="KHQ52000.1"/>
    <property type="molecule type" value="Genomic_DNA"/>
</dbReference>
<name>A0A0B3RL95_9RHOB</name>
<dbReference type="InterPro" id="IPR010980">
    <property type="entry name" value="Cyt_c/b562"/>
</dbReference>
<keyword evidence="3" id="KW-1185">Reference proteome</keyword>
<dbReference type="AlphaFoldDB" id="A0A0B3RL95"/>
<dbReference type="PROSITE" id="PS51009">
    <property type="entry name" value="CYTCII"/>
    <property type="match status" value="1"/>
</dbReference>
<gene>
    <name evidence="2" type="ORF">OA50_03407</name>
</gene>
<dbReference type="Pfam" id="PF01322">
    <property type="entry name" value="Cytochrom_C_2"/>
    <property type="match status" value="1"/>
</dbReference>
<protein>
    <submittedName>
        <fullName evidence="2">Cytochrome c</fullName>
    </submittedName>
</protein>
<dbReference type="SUPFAM" id="SSF47175">
    <property type="entry name" value="Cytochromes"/>
    <property type="match status" value="1"/>
</dbReference>
<feature type="region of interest" description="Disordered" evidence="1">
    <location>
        <begin position="1"/>
        <end position="22"/>
    </location>
</feature>
<comment type="caution">
    <text evidence="2">The sequence shown here is derived from an EMBL/GenBank/DDBJ whole genome shotgun (WGS) entry which is preliminary data.</text>
</comment>